<dbReference type="AlphaFoldDB" id="A0A6A4GIN4"/>
<evidence type="ECO:0000256" key="1">
    <source>
        <dbReference type="ARBA" id="ARBA00006484"/>
    </source>
</evidence>
<gene>
    <name evidence="3" type="ORF">BT96DRAFT_1092393</name>
</gene>
<accession>A0A6A4GIN4</accession>
<comment type="similarity">
    <text evidence="1">Belongs to the short-chain dehydrogenases/reductases (SDR) family.</text>
</comment>
<dbReference type="EMBL" id="ML770013">
    <property type="protein sequence ID" value="KAE9385223.1"/>
    <property type="molecule type" value="Genomic_DNA"/>
</dbReference>
<evidence type="ECO:0000313" key="4">
    <source>
        <dbReference type="Proteomes" id="UP000799118"/>
    </source>
</evidence>
<keyword evidence="4" id="KW-1185">Reference proteome</keyword>
<organism evidence="3 4">
    <name type="scientific">Gymnopus androsaceus JB14</name>
    <dbReference type="NCBI Taxonomy" id="1447944"/>
    <lineage>
        <taxon>Eukaryota</taxon>
        <taxon>Fungi</taxon>
        <taxon>Dikarya</taxon>
        <taxon>Basidiomycota</taxon>
        <taxon>Agaricomycotina</taxon>
        <taxon>Agaricomycetes</taxon>
        <taxon>Agaricomycetidae</taxon>
        <taxon>Agaricales</taxon>
        <taxon>Marasmiineae</taxon>
        <taxon>Omphalotaceae</taxon>
        <taxon>Gymnopus</taxon>
    </lineage>
</organism>
<protein>
    <submittedName>
        <fullName evidence="3">Uncharacterized protein</fullName>
    </submittedName>
</protein>
<dbReference type="OrthoDB" id="2102561at2759"/>
<evidence type="ECO:0000256" key="2">
    <source>
        <dbReference type="ARBA" id="ARBA00023002"/>
    </source>
</evidence>
<reference evidence="3" key="1">
    <citation type="journal article" date="2019" name="Environ. Microbiol.">
        <title>Fungal ecological strategies reflected in gene transcription - a case study of two litter decomposers.</title>
        <authorList>
            <person name="Barbi F."/>
            <person name="Kohler A."/>
            <person name="Barry K."/>
            <person name="Baskaran P."/>
            <person name="Daum C."/>
            <person name="Fauchery L."/>
            <person name="Ihrmark K."/>
            <person name="Kuo A."/>
            <person name="LaButti K."/>
            <person name="Lipzen A."/>
            <person name="Morin E."/>
            <person name="Grigoriev I.V."/>
            <person name="Henrissat B."/>
            <person name="Lindahl B."/>
            <person name="Martin F."/>
        </authorList>
    </citation>
    <scope>NUCLEOTIDE SEQUENCE</scope>
    <source>
        <strain evidence="3">JB14</strain>
    </source>
</reference>
<dbReference type="PANTHER" id="PTHR44169:SF6">
    <property type="entry name" value="NADPH-DEPENDENT 1-ACYLDIHYDROXYACETONE PHOSPHATE REDUCTASE"/>
    <property type="match status" value="1"/>
</dbReference>
<dbReference type="Proteomes" id="UP000799118">
    <property type="component" value="Unassembled WGS sequence"/>
</dbReference>
<name>A0A6A4GIN4_9AGAR</name>
<evidence type="ECO:0000313" key="3">
    <source>
        <dbReference type="EMBL" id="KAE9385223.1"/>
    </source>
</evidence>
<keyword evidence="2" id="KW-0560">Oxidoreductase</keyword>
<proteinExistence type="inferred from homology"/>
<sequence>MNVVPGGVRSNISQHMLANFSLPVDLLYSEFLPNIMKQFNVSQTKNSMPTAAFAKAVSKALRKRPPLCFSMGGNSTIFAIFR</sequence>
<feature type="non-terminal residue" evidence="3">
    <location>
        <position position="82"/>
    </location>
</feature>
<dbReference type="GO" id="GO:0016491">
    <property type="term" value="F:oxidoreductase activity"/>
    <property type="evidence" value="ECO:0007669"/>
    <property type="project" value="UniProtKB-KW"/>
</dbReference>
<dbReference type="GO" id="GO:0005783">
    <property type="term" value="C:endoplasmic reticulum"/>
    <property type="evidence" value="ECO:0007669"/>
    <property type="project" value="TreeGrafter"/>
</dbReference>
<dbReference type="PANTHER" id="PTHR44169">
    <property type="entry name" value="NADPH-DEPENDENT 1-ACYLDIHYDROXYACETONE PHOSPHATE REDUCTASE"/>
    <property type="match status" value="1"/>
</dbReference>